<evidence type="ECO:0000313" key="11">
    <source>
        <dbReference type="Proteomes" id="UP000318864"/>
    </source>
</evidence>
<comment type="caution">
    <text evidence="10">The sequence shown here is derived from an EMBL/GenBank/DDBJ whole genome shotgun (WGS) entry which is preliminary data.</text>
</comment>
<comment type="similarity">
    <text evidence="1 6 7">Belongs to the peptidase S8 family.</text>
</comment>
<accession>A0A4V6RUE0</accession>
<feature type="active site" description="Charge relay system" evidence="5 6">
    <location>
        <position position="418"/>
    </location>
</feature>
<evidence type="ECO:0000256" key="6">
    <source>
        <dbReference type="PROSITE-ProRule" id="PRU01240"/>
    </source>
</evidence>
<dbReference type="Pfam" id="PF13620">
    <property type="entry name" value="CarboxypepD_reg"/>
    <property type="match status" value="2"/>
</dbReference>
<evidence type="ECO:0000259" key="9">
    <source>
        <dbReference type="Pfam" id="PF00082"/>
    </source>
</evidence>
<proteinExistence type="inferred from homology"/>
<dbReference type="InterPro" id="IPR000209">
    <property type="entry name" value="Peptidase_S8/S53_dom"/>
</dbReference>
<sequence length="877" mass="92860">MDRFLRDCRRLLLVVALTTLVLGVAGTGGAAAENLSAVSVESNELSDVEIEESLTEETGTTELLIQFEQAEIDRTNTDREETVTQLKAHANETQAELVERAEHDDAVEIQNQFWITNAALVTVDADRVPMAAFGTVDGVRQVHQNYQVEVAETTTAPTGSTESAVQTGPTASSTSEVTYGLETINAPSAWEMADTKGEGTTVAVLDTGVDADHPDIDIAEDNWAEFDGSGEPVDSEPHDNHGHGTHVSGTVTGGDATGTQIGVAPEADLAHAKILDDNGDGSLSQIYAGIQWAIENDVDVISMSVGVDGFYLESSIYEVRNAKDAGIFFVSSAGNDFEGTSSSPANVYDTVSVGMTNEFDDVHIESSGEEIQTDETWGTAAPADWPDEYVVPTVAAPGVNVASADNEGPGLDYRSGTSMAAPHVSGVAALAISSADDDVNPYELRQAFEDSAWKPDGEPEDPDSRYGHGIIDATDIVTESDSTDDGGTVTGTVTDADSTGAIAGVTVTIESDGELIETVETSTGGEYAVELAAGTYEVTAAADGYESATSSVVIENGEHETVSLSLEALGTLEGDVVDQDGNALGDAAVTLLQRDDDGEFTDVVAEMSTDSTGAFTFADLPTGQDYELYVVCDGREETIRVTDLEAGTTEPVVVVTEPLEDQEIDVELRPTESTMDVGERQTFEIVAVGADDGIDGYMFEISLTNSDVVTFADVELTNNPMFVHQPDLDSSLDSDSIAFAVGMGANDHEGSDEIRLAEVTVEALSEGSSSIVFDDEVDVIQDTTPYQINHLAGADLKIDHHDGPPAIVGDSPPQDLNGDGLYEDVRGSGEFTILDVQALFDNLDNNIVQKNAEHFNFADIQEDEVTILDVQALFDQL</sequence>
<organism evidence="10 11">
    <name type="scientific">Salinadaptatus halalkaliphilus</name>
    <dbReference type="NCBI Taxonomy" id="2419781"/>
    <lineage>
        <taxon>Archaea</taxon>
        <taxon>Methanobacteriati</taxon>
        <taxon>Methanobacteriota</taxon>
        <taxon>Stenosarchaea group</taxon>
        <taxon>Halobacteria</taxon>
        <taxon>Halobacteriales</taxon>
        <taxon>Natrialbaceae</taxon>
        <taxon>Salinadaptatus</taxon>
    </lineage>
</organism>
<evidence type="ECO:0000256" key="8">
    <source>
        <dbReference type="SAM" id="MobiDB-lite"/>
    </source>
</evidence>
<feature type="region of interest" description="Disordered" evidence="8">
    <location>
        <begin position="153"/>
        <end position="176"/>
    </location>
</feature>
<dbReference type="PRINTS" id="PR00723">
    <property type="entry name" value="SUBTILISIN"/>
</dbReference>
<dbReference type="InterPro" id="IPR036852">
    <property type="entry name" value="Peptidase_S8/S53_dom_sf"/>
</dbReference>
<feature type="active site" description="Charge relay system" evidence="5 6">
    <location>
        <position position="206"/>
    </location>
</feature>
<dbReference type="OrthoDB" id="27270at2157"/>
<dbReference type="EMBL" id="RBZW01000017">
    <property type="protein sequence ID" value="THE65657.1"/>
    <property type="molecule type" value="Genomic_DNA"/>
</dbReference>
<evidence type="ECO:0000256" key="5">
    <source>
        <dbReference type="PIRSR" id="PIRSR615500-1"/>
    </source>
</evidence>
<dbReference type="Pfam" id="PF00082">
    <property type="entry name" value="Peptidase_S8"/>
    <property type="match status" value="1"/>
</dbReference>
<dbReference type="SUPFAM" id="SSF49452">
    <property type="entry name" value="Starch-binding domain-like"/>
    <property type="match status" value="2"/>
</dbReference>
<dbReference type="InterPro" id="IPR015500">
    <property type="entry name" value="Peptidase_S8_subtilisin-rel"/>
</dbReference>
<feature type="active site" description="Charge relay system" evidence="5 6">
    <location>
        <position position="243"/>
    </location>
</feature>
<dbReference type="InterPro" id="IPR023828">
    <property type="entry name" value="Peptidase_S8_Ser-AS"/>
</dbReference>
<evidence type="ECO:0000256" key="4">
    <source>
        <dbReference type="ARBA" id="ARBA00022825"/>
    </source>
</evidence>
<keyword evidence="3 6" id="KW-0378">Hydrolase</keyword>
<dbReference type="GO" id="GO:0004252">
    <property type="term" value="F:serine-type endopeptidase activity"/>
    <property type="evidence" value="ECO:0007669"/>
    <property type="project" value="UniProtKB-UniRule"/>
</dbReference>
<dbReference type="GO" id="GO:0006508">
    <property type="term" value="P:proteolysis"/>
    <property type="evidence" value="ECO:0007669"/>
    <property type="project" value="UniProtKB-KW"/>
</dbReference>
<gene>
    <name evidence="10" type="ORF">D8Y22_06540</name>
</gene>
<dbReference type="Gene3D" id="3.40.50.200">
    <property type="entry name" value="Peptidase S8/S53 domain"/>
    <property type="match status" value="1"/>
</dbReference>
<reference evidence="10 11" key="1">
    <citation type="submission" date="2018-10" db="EMBL/GenBank/DDBJ databases">
        <title>Natronolimnobius sp. XQ-INN 246 isolated from Inner Mongolia Autonomous Region of China.</title>
        <authorList>
            <person name="Xue Q."/>
        </authorList>
    </citation>
    <scope>NUCLEOTIDE SEQUENCE [LARGE SCALE GENOMIC DNA]</scope>
    <source>
        <strain evidence="10 11">XQ-INN 246</strain>
    </source>
</reference>
<evidence type="ECO:0000256" key="7">
    <source>
        <dbReference type="RuleBase" id="RU003355"/>
    </source>
</evidence>
<dbReference type="Proteomes" id="UP000318864">
    <property type="component" value="Unassembled WGS sequence"/>
</dbReference>
<dbReference type="PANTHER" id="PTHR43806">
    <property type="entry name" value="PEPTIDASE S8"/>
    <property type="match status" value="1"/>
</dbReference>
<dbReference type="AlphaFoldDB" id="A0A4V6RUE0"/>
<evidence type="ECO:0000256" key="1">
    <source>
        <dbReference type="ARBA" id="ARBA00011073"/>
    </source>
</evidence>
<keyword evidence="4 6" id="KW-0720">Serine protease</keyword>
<keyword evidence="2 6" id="KW-0645">Protease</keyword>
<dbReference type="InterPro" id="IPR013784">
    <property type="entry name" value="Carb-bd-like_fold"/>
</dbReference>
<dbReference type="RefSeq" id="WP_141463904.1">
    <property type="nucleotide sequence ID" value="NZ_RBZW01000017.1"/>
</dbReference>
<protein>
    <recommendedName>
        <fullName evidence="9">Peptidase S8/S53 domain-containing protein</fullName>
    </recommendedName>
</protein>
<dbReference type="GO" id="GO:0030246">
    <property type="term" value="F:carbohydrate binding"/>
    <property type="evidence" value="ECO:0007669"/>
    <property type="project" value="InterPro"/>
</dbReference>
<evidence type="ECO:0000313" key="10">
    <source>
        <dbReference type="EMBL" id="THE65657.1"/>
    </source>
</evidence>
<keyword evidence="11" id="KW-1185">Reference proteome</keyword>
<evidence type="ECO:0000256" key="2">
    <source>
        <dbReference type="ARBA" id="ARBA00022670"/>
    </source>
</evidence>
<dbReference type="PROSITE" id="PS00136">
    <property type="entry name" value="SUBTILASE_ASP"/>
    <property type="match status" value="1"/>
</dbReference>
<dbReference type="InterPro" id="IPR022398">
    <property type="entry name" value="Peptidase_S8_His-AS"/>
</dbReference>
<evidence type="ECO:0000256" key="3">
    <source>
        <dbReference type="ARBA" id="ARBA00022801"/>
    </source>
</evidence>
<dbReference type="PROSITE" id="PS00137">
    <property type="entry name" value="SUBTILASE_HIS"/>
    <property type="match status" value="1"/>
</dbReference>
<feature type="domain" description="Peptidase S8/S53" evidence="9">
    <location>
        <begin position="197"/>
        <end position="469"/>
    </location>
</feature>
<dbReference type="InterPro" id="IPR050131">
    <property type="entry name" value="Peptidase_S8_subtilisin-like"/>
</dbReference>
<dbReference type="SUPFAM" id="SSF52743">
    <property type="entry name" value="Subtilisin-like"/>
    <property type="match status" value="1"/>
</dbReference>
<name>A0A4V6RUE0_9EURY</name>
<dbReference type="PROSITE" id="PS00138">
    <property type="entry name" value="SUBTILASE_SER"/>
    <property type="match status" value="1"/>
</dbReference>
<dbReference type="PANTHER" id="PTHR43806:SF11">
    <property type="entry name" value="CEREVISIN-RELATED"/>
    <property type="match status" value="1"/>
</dbReference>
<dbReference type="Gene3D" id="2.60.40.1120">
    <property type="entry name" value="Carboxypeptidase-like, regulatory domain"/>
    <property type="match status" value="2"/>
</dbReference>
<dbReference type="PROSITE" id="PS51892">
    <property type="entry name" value="SUBTILASE"/>
    <property type="match status" value="1"/>
</dbReference>
<dbReference type="InterPro" id="IPR023827">
    <property type="entry name" value="Peptidase_S8_Asp-AS"/>
</dbReference>